<dbReference type="Proteomes" id="UP000323176">
    <property type="component" value="Unassembled WGS sequence"/>
</dbReference>
<keyword evidence="3" id="KW-0255">Endonuclease</keyword>
<feature type="domain" description="Restriction endonuclease type IV Mrr" evidence="2">
    <location>
        <begin position="431"/>
        <end position="551"/>
    </location>
</feature>
<dbReference type="AlphaFoldDB" id="A0A5C8EHI9"/>
<gene>
    <name evidence="3" type="ORF">EPJ72_11095</name>
</gene>
<evidence type="ECO:0000259" key="2">
    <source>
        <dbReference type="Pfam" id="PF04471"/>
    </source>
</evidence>
<organism evidence="3 4">
    <name type="scientific">Brachyspira pilosicoli</name>
    <name type="common">Serpulina pilosicoli</name>
    <dbReference type="NCBI Taxonomy" id="52584"/>
    <lineage>
        <taxon>Bacteria</taxon>
        <taxon>Pseudomonadati</taxon>
        <taxon>Spirochaetota</taxon>
        <taxon>Spirochaetia</taxon>
        <taxon>Brachyspirales</taxon>
        <taxon>Brachyspiraceae</taxon>
        <taxon>Brachyspira</taxon>
    </lineage>
</organism>
<evidence type="ECO:0000256" key="1">
    <source>
        <dbReference type="SAM" id="Phobius"/>
    </source>
</evidence>
<comment type="caution">
    <text evidence="3">The sequence shown here is derived from an EMBL/GenBank/DDBJ whole genome shotgun (WGS) entry which is preliminary data.</text>
</comment>
<protein>
    <submittedName>
        <fullName evidence="3">Restriction endonuclease</fullName>
    </submittedName>
</protein>
<dbReference type="Gene3D" id="1.25.40.10">
    <property type="entry name" value="Tetratricopeptide repeat domain"/>
    <property type="match status" value="1"/>
</dbReference>
<proteinExistence type="predicted"/>
<evidence type="ECO:0000313" key="4">
    <source>
        <dbReference type="Proteomes" id="UP000323176"/>
    </source>
</evidence>
<dbReference type="GO" id="GO:0003677">
    <property type="term" value="F:DNA binding"/>
    <property type="evidence" value="ECO:0007669"/>
    <property type="project" value="InterPro"/>
</dbReference>
<keyword evidence="1" id="KW-1133">Transmembrane helix</keyword>
<accession>A0A5C8EHI9</accession>
<dbReference type="GO" id="GO:0004519">
    <property type="term" value="F:endonuclease activity"/>
    <property type="evidence" value="ECO:0007669"/>
    <property type="project" value="UniProtKB-KW"/>
</dbReference>
<dbReference type="SUPFAM" id="SSF81901">
    <property type="entry name" value="HCP-like"/>
    <property type="match status" value="1"/>
</dbReference>
<keyword evidence="3" id="KW-0540">Nuclease</keyword>
<keyword evidence="1" id="KW-0812">Transmembrane</keyword>
<dbReference type="InterPro" id="IPR011990">
    <property type="entry name" value="TPR-like_helical_dom_sf"/>
</dbReference>
<sequence>MSNIMVYLITLIVLAFLTFILIKKIIANKDNKIGKVSGKLSKERILELKKRIAKDENDYEAIYELAMLEENIGENEEALKKYEQLMEIGYLRGKAQLDAAKKLEEKYSSLGNRENTLKYSAIVFKIDPKNTIYAIKAATILTYEGNFKIACDYFSKALSAKEEFDIDNIKAAAFAFYKVKDYKKSLAFLETLYKRVNKEKSNKEISKQIAKSLISLYLISEEINIAKSFLEATLANKFHDDNYIFYLNKVYLYILYKLDDSKLFKEYYDKTYALYKIPQFDKKNSVLIFDYAFYSYFLRDIDFSIQAFRSIKSFNLKEFDIYDVDKILSYLSEIYKASDQLNKIKDSGSYSLQKYKNDNFENYIDKDLTVFWDKTINLWEASFIDFDYISTLIDTRATINTDTILNQLKISINENKANTFSTTNKIDKIFKMSMLDFKKVCQNIIKNKLSHSIVQEYTGEKGKNSYGDEVDYLAYNMKSNKKDLTLISFKRWNNVEIGELMIRDFLMLVSEAGAKNGILIVPVDLTSSAKSYVLHNDKIEVYSRAQFNNLLKDESI</sequence>
<feature type="transmembrane region" description="Helical" evidence="1">
    <location>
        <begin position="6"/>
        <end position="22"/>
    </location>
</feature>
<keyword evidence="3" id="KW-0378">Hydrolase</keyword>
<dbReference type="Pfam" id="PF04471">
    <property type="entry name" value="Mrr_cat"/>
    <property type="match status" value="1"/>
</dbReference>
<evidence type="ECO:0000313" key="3">
    <source>
        <dbReference type="EMBL" id="TXJ37245.1"/>
    </source>
</evidence>
<reference evidence="3 4" key="1">
    <citation type="journal article" date="1992" name="Lakartidningen">
        <title>[Penicillin V and not amoxicillin is the first choice preparation in acute otitis].</title>
        <authorList>
            <person name="Kamme C."/>
            <person name="Lundgren K."/>
            <person name="Prellner K."/>
        </authorList>
    </citation>
    <scope>NUCLEOTIDE SEQUENCE [LARGE SCALE GENOMIC DNA]</scope>
    <source>
        <strain evidence="3 4">PC5538III-hc</strain>
    </source>
</reference>
<keyword evidence="1" id="KW-0472">Membrane</keyword>
<dbReference type="OrthoDB" id="305066at2"/>
<dbReference type="EMBL" id="SAXY01000066">
    <property type="protein sequence ID" value="TXJ37245.1"/>
    <property type="molecule type" value="Genomic_DNA"/>
</dbReference>
<dbReference type="InterPro" id="IPR007560">
    <property type="entry name" value="Restrct_endonuc_IV_Mrr"/>
</dbReference>
<dbReference type="GO" id="GO:0009307">
    <property type="term" value="P:DNA restriction-modification system"/>
    <property type="evidence" value="ECO:0007669"/>
    <property type="project" value="InterPro"/>
</dbReference>
<name>A0A5C8EHI9_BRAPL</name>